<keyword evidence="2 5" id="KW-0812">Transmembrane</keyword>
<dbReference type="InterPro" id="IPR036259">
    <property type="entry name" value="MFS_trans_sf"/>
</dbReference>
<dbReference type="PANTHER" id="PTHR48022">
    <property type="entry name" value="PLASTIDIC GLUCOSE TRANSPORTER 4"/>
    <property type="match status" value="1"/>
</dbReference>
<feature type="transmembrane region" description="Helical" evidence="5">
    <location>
        <begin position="445"/>
        <end position="462"/>
    </location>
</feature>
<dbReference type="GO" id="GO:0016020">
    <property type="term" value="C:membrane"/>
    <property type="evidence" value="ECO:0007669"/>
    <property type="project" value="UniProtKB-SubCell"/>
</dbReference>
<dbReference type="PANTHER" id="PTHR48022:SF83">
    <property type="entry name" value="MAJOR FACILITATOR SUPERFAMILY (MFS) PROFILE DOMAIN-CONTAINING PROTEIN"/>
    <property type="match status" value="1"/>
</dbReference>
<feature type="transmembrane region" description="Helical" evidence="5">
    <location>
        <begin position="341"/>
        <end position="362"/>
    </location>
</feature>
<keyword evidence="4 5" id="KW-0472">Membrane</keyword>
<dbReference type="Gene3D" id="1.20.1250.20">
    <property type="entry name" value="MFS general substrate transporter like domains"/>
    <property type="match status" value="1"/>
</dbReference>
<dbReference type="EMBL" id="JAPZBU010000005">
    <property type="protein sequence ID" value="KAJ5404456.1"/>
    <property type="molecule type" value="Genomic_DNA"/>
</dbReference>
<evidence type="ECO:0000313" key="7">
    <source>
        <dbReference type="Proteomes" id="UP001147747"/>
    </source>
</evidence>
<keyword evidence="7" id="KW-1185">Reference proteome</keyword>
<evidence type="ECO:0000256" key="5">
    <source>
        <dbReference type="SAM" id="Phobius"/>
    </source>
</evidence>
<comment type="subcellular location">
    <subcellularLocation>
        <location evidence="1">Membrane</location>
        <topology evidence="1">Multi-pass membrane protein</topology>
    </subcellularLocation>
</comment>
<comment type="caution">
    <text evidence="6">The sequence shown here is derived from an EMBL/GenBank/DDBJ whole genome shotgun (WGS) entry which is preliminary data.</text>
</comment>
<dbReference type="OrthoDB" id="6612291at2759"/>
<dbReference type="SUPFAM" id="SSF103473">
    <property type="entry name" value="MFS general substrate transporter"/>
    <property type="match status" value="1"/>
</dbReference>
<gene>
    <name evidence="6" type="ORF">N7509_004327</name>
</gene>
<dbReference type="FunFam" id="1.20.1250.20:FF:000078">
    <property type="entry name" value="MFS maltose transporter, putative"/>
    <property type="match status" value="1"/>
</dbReference>
<evidence type="ECO:0000256" key="1">
    <source>
        <dbReference type="ARBA" id="ARBA00004141"/>
    </source>
</evidence>
<evidence type="ECO:0000256" key="3">
    <source>
        <dbReference type="ARBA" id="ARBA00022989"/>
    </source>
</evidence>
<evidence type="ECO:0000256" key="2">
    <source>
        <dbReference type="ARBA" id="ARBA00022692"/>
    </source>
</evidence>
<feature type="transmembrane region" description="Helical" evidence="5">
    <location>
        <begin position="371"/>
        <end position="394"/>
    </location>
</feature>
<reference evidence="6" key="2">
    <citation type="journal article" date="2023" name="IMA Fungus">
        <title>Comparative genomic study of the Penicillium genus elucidates a diverse pangenome and 15 lateral gene transfer events.</title>
        <authorList>
            <person name="Petersen C."/>
            <person name="Sorensen T."/>
            <person name="Nielsen M.R."/>
            <person name="Sondergaard T.E."/>
            <person name="Sorensen J.L."/>
            <person name="Fitzpatrick D.A."/>
            <person name="Frisvad J.C."/>
            <person name="Nielsen K.L."/>
        </authorList>
    </citation>
    <scope>NUCLEOTIDE SEQUENCE</scope>
    <source>
        <strain evidence="6">IBT 29677</strain>
    </source>
</reference>
<organism evidence="6 7">
    <name type="scientific">Penicillium cosmopolitanum</name>
    <dbReference type="NCBI Taxonomy" id="1131564"/>
    <lineage>
        <taxon>Eukaryota</taxon>
        <taxon>Fungi</taxon>
        <taxon>Dikarya</taxon>
        <taxon>Ascomycota</taxon>
        <taxon>Pezizomycotina</taxon>
        <taxon>Eurotiomycetes</taxon>
        <taxon>Eurotiomycetidae</taxon>
        <taxon>Eurotiales</taxon>
        <taxon>Aspergillaceae</taxon>
        <taxon>Penicillium</taxon>
    </lineage>
</organism>
<dbReference type="Pfam" id="PF00083">
    <property type="entry name" value="Sugar_tr"/>
    <property type="match status" value="2"/>
</dbReference>
<reference evidence="6" key="1">
    <citation type="submission" date="2022-12" db="EMBL/GenBank/DDBJ databases">
        <authorList>
            <person name="Petersen C."/>
        </authorList>
    </citation>
    <scope>NUCLEOTIDE SEQUENCE</scope>
    <source>
        <strain evidence="6">IBT 29677</strain>
    </source>
</reference>
<accession>A0A9X0BC80</accession>
<proteinExistence type="predicted"/>
<keyword evidence="3 5" id="KW-1133">Transmembrane helix</keyword>
<protein>
    <submittedName>
        <fullName evidence="6">General substrate transporter</fullName>
    </submittedName>
</protein>
<feature type="transmembrane region" description="Helical" evidence="5">
    <location>
        <begin position="184"/>
        <end position="205"/>
    </location>
</feature>
<dbReference type="GeneID" id="81367944"/>
<dbReference type="AlphaFoldDB" id="A0A9X0BC80"/>
<sequence length="532" mass="59504">MGFNKTGEAPVCIQHYEGGGGESVKRRSSVQCIQSEKLLQDAEEAARLDHSLTPLQAIKAYPKAILWCLVISTCVIMEGYDQIIVQSLYAYPQFQIKYGKYVGRGPTGYQLNAAWQAGLTNASGVGAFFGALINGIGRFLVNKFGHKKVLLGALVNFSRAYHGGFFSTAAPAYASECLPMVLRVYFTSFTNMCFIIGQLIAAGVLRGLQSRPDQWAYRIPFALQWVWPAFLIPLVAMAPPSPWHEVRQGRFESAEKALRRLQSPSAEIDPKKTLAMIVNTNNLEQELSVGTSYWDCFKSFELTRTEIACMCFMSHPLSGTNFAYNSSYFFEQVGLDPQTTYSLNLGGTALGLVGTLVNWFFLMPHFGRRTIFLTGLATMIVTLMLIGILNVWTINRPSIGFSQSALCLFWTFVFQLSVGQLGWALPAEVGSTRLRQKTICLARNAYYVVTVVASVLQSYFMNPTAWNLSGYTGFFWASTALLMFVWAFFRLPETKNRTYEELDILFARKVPARKFEVADPKCFNRDEETATT</sequence>
<dbReference type="GO" id="GO:0005351">
    <property type="term" value="F:carbohydrate:proton symporter activity"/>
    <property type="evidence" value="ECO:0007669"/>
    <property type="project" value="TreeGrafter"/>
</dbReference>
<dbReference type="Proteomes" id="UP001147747">
    <property type="component" value="Unassembled WGS sequence"/>
</dbReference>
<feature type="transmembrane region" description="Helical" evidence="5">
    <location>
        <begin position="217"/>
        <end position="238"/>
    </location>
</feature>
<dbReference type="RefSeq" id="XP_056491698.1">
    <property type="nucleotide sequence ID" value="XM_056628964.1"/>
</dbReference>
<dbReference type="InterPro" id="IPR050360">
    <property type="entry name" value="MFS_Sugar_Transporters"/>
</dbReference>
<feature type="transmembrane region" description="Helical" evidence="5">
    <location>
        <begin position="400"/>
        <end position="425"/>
    </location>
</feature>
<evidence type="ECO:0000256" key="4">
    <source>
        <dbReference type="ARBA" id="ARBA00023136"/>
    </source>
</evidence>
<name>A0A9X0BC80_9EURO</name>
<evidence type="ECO:0000313" key="6">
    <source>
        <dbReference type="EMBL" id="KAJ5404456.1"/>
    </source>
</evidence>
<feature type="transmembrane region" description="Helical" evidence="5">
    <location>
        <begin position="468"/>
        <end position="489"/>
    </location>
</feature>
<dbReference type="InterPro" id="IPR005828">
    <property type="entry name" value="MFS_sugar_transport-like"/>
</dbReference>